<accession>A0A226WXY9</accession>
<dbReference type="EMBL" id="MTHB01000155">
    <property type="protein sequence ID" value="OXC76034.1"/>
    <property type="molecule type" value="Genomic_DNA"/>
</dbReference>
<evidence type="ECO:0000313" key="2">
    <source>
        <dbReference type="Proteomes" id="UP000214720"/>
    </source>
</evidence>
<dbReference type="AlphaFoldDB" id="A0A226WXY9"/>
<gene>
    <name evidence="1" type="ORF">BSU04_24000</name>
</gene>
<name>A0A226WXY9_CABSO</name>
<sequence>MAVVAVVLAIAVAIAVAIIGMALAVRQPPGLAAILADMLSGAVNHHAVSRHSMSRLYFAVKKRPGIGLEYLRRSARKDCDYRCEQCAQPRG</sequence>
<evidence type="ECO:0000313" key="1">
    <source>
        <dbReference type="EMBL" id="OXC76034.1"/>
    </source>
</evidence>
<protein>
    <submittedName>
        <fullName evidence="1">Uncharacterized protein</fullName>
    </submittedName>
</protein>
<organism evidence="1 2">
    <name type="scientific">Caballeronia sordidicola</name>
    <name type="common">Burkholderia sordidicola</name>
    <dbReference type="NCBI Taxonomy" id="196367"/>
    <lineage>
        <taxon>Bacteria</taxon>
        <taxon>Pseudomonadati</taxon>
        <taxon>Pseudomonadota</taxon>
        <taxon>Betaproteobacteria</taxon>
        <taxon>Burkholderiales</taxon>
        <taxon>Burkholderiaceae</taxon>
        <taxon>Caballeronia</taxon>
    </lineage>
</organism>
<comment type="caution">
    <text evidence="1">The sequence shown here is derived from an EMBL/GenBank/DDBJ whole genome shotgun (WGS) entry which is preliminary data.</text>
</comment>
<dbReference type="Proteomes" id="UP000214720">
    <property type="component" value="Unassembled WGS sequence"/>
</dbReference>
<proteinExistence type="predicted"/>
<reference evidence="2" key="1">
    <citation type="submission" date="2017-01" db="EMBL/GenBank/DDBJ databases">
        <title>Genome Analysis of Deinococcus marmoris KOPRI26562.</title>
        <authorList>
            <person name="Kim J.H."/>
            <person name="Oh H.-M."/>
        </authorList>
    </citation>
    <scope>NUCLEOTIDE SEQUENCE [LARGE SCALE GENOMIC DNA]</scope>
    <source>
        <strain evidence="2">PAMC 26633</strain>
    </source>
</reference>